<dbReference type="InterPro" id="IPR036942">
    <property type="entry name" value="Beta-barrel_TonB_sf"/>
</dbReference>
<dbReference type="InterPro" id="IPR037066">
    <property type="entry name" value="Plug_dom_sf"/>
</dbReference>
<dbReference type="Gene3D" id="2.40.170.20">
    <property type="entry name" value="TonB-dependent receptor, beta-barrel domain"/>
    <property type="match status" value="1"/>
</dbReference>
<name>A0A3R5XV11_ORNRH</name>
<dbReference type="GO" id="GO:0009279">
    <property type="term" value="C:cell outer membrane"/>
    <property type="evidence" value="ECO:0007669"/>
    <property type="project" value="UniProtKB-SubCell"/>
</dbReference>
<keyword evidence="2" id="KW-0472">Membrane</keyword>
<dbReference type="Pfam" id="PF13620">
    <property type="entry name" value="CarboxypepD_reg"/>
    <property type="match status" value="1"/>
</dbReference>
<evidence type="ECO:0000256" key="2">
    <source>
        <dbReference type="ARBA" id="ARBA00023136"/>
    </source>
</evidence>
<evidence type="ECO:0000313" key="6">
    <source>
        <dbReference type="Proteomes" id="UP000287701"/>
    </source>
</evidence>
<proteinExistence type="predicted"/>
<keyword evidence="3" id="KW-0998">Cell outer membrane</keyword>
<feature type="domain" description="Outer membrane protein beta-barrel" evidence="4">
    <location>
        <begin position="369"/>
        <end position="772"/>
    </location>
</feature>
<dbReference type="SUPFAM" id="SSF56935">
    <property type="entry name" value="Porins"/>
    <property type="match status" value="1"/>
</dbReference>
<dbReference type="Gene3D" id="2.170.130.10">
    <property type="entry name" value="TonB-dependent receptor, plug domain"/>
    <property type="match status" value="1"/>
</dbReference>
<dbReference type="Gene3D" id="2.60.40.1120">
    <property type="entry name" value="Carboxypeptidase-like, regulatory domain"/>
    <property type="match status" value="1"/>
</dbReference>
<reference evidence="5 6" key="1">
    <citation type="submission" date="2019-01" db="EMBL/GenBank/DDBJ databases">
        <title>Whole Genome of Ornithobacterium rhinotracheale FARPER-174b.</title>
        <authorList>
            <person name="Tataje-Lavanda L.A."/>
            <person name="Montalvan A."/>
            <person name="Montesinos R."/>
            <person name="Zimic M."/>
            <person name="Fernandez-Sanchez M."/>
            <person name="Fernandez-Diaz M."/>
        </authorList>
    </citation>
    <scope>NUCLEOTIDE SEQUENCE [LARGE SCALE GENOMIC DNA]</scope>
    <source>
        <strain evidence="5 6">FARPER-174b</strain>
    </source>
</reference>
<evidence type="ECO:0000313" key="5">
    <source>
        <dbReference type="EMBL" id="QAR31241.1"/>
    </source>
</evidence>
<comment type="subcellular location">
    <subcellularLocation>
        <location evidence="1">Cell outer membrane</location>
    </subcellularLocation>
</comment>
<evidence type="ECO:0000256" key="1">
    <source>
        <dbReference type="ARBA" id="ARBA00004442"/>
    </source>
</evidence>
<dbReference type="InterPro" id="IPR008969">
    <property type="entry name" value="CarboxyPept-like_regulatory"/>
</dbReference>
<sequence>MRTIIYPVLFLVGSVSLAQNQQVSGRVVDSLQVPIAYAEVILRDLDTEKENQILTDSDGRFELQADCNRCVLLVESFGFKPYQSSEFSIFEKQDFATIKLNPTSLALKEVIATGREKPITVTLKPGKVIYNVENTADAYGSTALDVLKKTPKLTVDGGNAIRINGKSKVLVLINGKNTYLQSEQLVNFLKATTSGNIKNIEVMTNPPVEYEAEGSAGVVNIVLKKAAGLRNSVFVNAGLSSGVFTRENLDLSFNYHYQKFNFYGNFSRLWGKVNYLYGNHRLANGQEIFSDSYDVDKKTPRVYNFGVDYKIDDNQTLNLQIGRNRLYGDGFVKTQNNVRTPSLIQNVKSLSDYFFQDWDRGNISLNYDLKNAKSETKLSVDYAKFMGDTQIRLKNDFFDQNKVAQREETTETYANRDIDAYAFSASQQRGLGKIQLKYGFKTSFANSSNDFKRYDLIQAKPVLNINESNVFDFKENITAIFAHSAIEINSTMRLGAGLRVERTSNESHIEVAKGSSHKPEAINSTYVDYFPSLQFSYKPNDLEYSLSFSKRIDRPQYSDLNTLDQPIDAFSSWRGNPYLKPQKTDKVAVGILHKQKQLELFYSKTHDYKVNMQIIENGIMLEIPKNMGTQEHLGVDVSYAWNILKWHFNFSGQAFYLKNNVKLREDLPLKNDSWATNLSLNVNASIFWKMNLDIFTQYNSKQLSGATVTSRPMNSTDFSLSRAFLNNKAKVKLSVVDVFNSSHWNSVNEYPGFYSDNYGRGERRQIKLNISYKIGWGENHDLRESNMQSELDRI</sequence>
<dbReference type="AlphaFoldDB" id="A0A3R5XV11"/>
<dbReference type="EMBL" id="CP035107">
    <property type="protein sequence ID" value="QAR31241.1"/>
    <property type="molecule type" value="Genomic_DNA"/>
</dbReference>
<dbReference type="Proteomes" id="UP000287701">
    <property type="component" value="Chromosome"/>
</dbReference>
<evidence type="ECO:0000259" key="4">
    <source>
        <dbReference type="Pfam" id="PF14905"/>
    </source>
</evidence>
<dbReference type="OrthoDB" id="8764943at2"/>
<gene>
    <name evidence="5" type="ORF">EQP59_07770</name>
</gene>
<keyword evidence="5" id="KW-0675">Receptor</keyword>
<organism evidence="5 6">
    <name type="scientific">Ornithobacterium rhinotracheale</name>
    <dbReference type="NCBI Taxonomy" id="28251"/>
    <lineage>
        <taxon>Bacteria</taxon>
        <taxon>Pseudomonadati</taxon>
        <taxon>Bacteroidota</taxon>
        <taxon>Flavobacteriia</taxon>
        <taxon>Flavobacteriales</taxon>
        <taxon>Weeksellaceae</taxon>
        <taxon>Ornithobacterium</taxon>
    </lineage>
</organism>
<evidence type="ECO:0000256" key="3">
    <source>
        <dbReference type="ARBA" id="ARBA00023237"/>
    </source>
</evidence>
<dbReference type="InterPro" id="IPR041700">
    <property type="entry name" value="OMP_b-brl_3"/>
</dbReference>
<dbReference type="Pfam" id="PF14905">
    <property type="entry name" value="OMP_b-brl_3"/>
    <property type="match status" value="1"/>
</dbReference>
<accession>A0A3R5XV11</accession>
<dbReference type="RefSeq" id="WP_128501678.1">
    <property type="nucleotide sequence ID" value="NZ_CP035107.1"/>
</dbReference>
<dbReference type="SUPFAM" id="SSF49464">
    <property type="entry name" value="Carboxypeptidase regulatory domain-like"/>
    <property type="match status" value="1"/>
</dbReference>
<protein>
    <submittedName>
        <fullName evidence="5">TonB-dependent receptor</fullName>
    </submittedName>
</protein>